<dbReference type="AlphaFoldDB" id="A0A1I0DQR1"/>
<dbReference type="InterPro" id="IPR008920">
    <property type="entry name" value="TF_FadR/GntR_C"/>
</dbReference>
<dbReference type="InterPro" id="IPR000524">
    <property type="entry name" value="Tscrpt_reg_HTH_GntR"/>
</dbReference>
<evidence type="ECO:0000256" key="2">
    <source>
        <dbReference type="ARBA" id="ARBA00023125"/>
    </source>
</evidence>
<dbReference type="PROSITE" id="PS50949">
    <property type="entry name" value="HTH_GNTR"/>
    <property type="match status" value="1"/>
</dbReference>
<dbReference type="PANTHER" id="PTHR43537">
    <property type="entry name" value="TRANSCRIPTIONAL REGULATOR, GNTR FAMILY"/>
    <property type="match status" value="1"/>
</dbReference>
<dbReference type="InterPro" id="IPR036390">
    <property type="entry name" value="WH_DNA-bd_sf"/>
</dbReference>
<dbReference type="Proteomes" id="UP000199568">
    <property type="component" value="Unassembled WGS sequence"/>
</dbReference>
<dbReference type="SUPFAM" id="SSF46785">
    <property type="entry name" value="Winged helix' DNA-binding domain"/>
    <property type="match status" value="1"/>
</dbReference>
<dbReference type="SMART" id="SM00345">
    <property type="entry name" value="HTH_GNTR"/>
    <property type="match status" value="1"/>
</dbReference>
<evidence type="ECO:0000313" key="6">
    <source>
        <dbReference type="Proteomes" id="UP000199568"/>
    </source>
</evidence>
<dbReference type="PANTHER" id="PTHR43537:SF5">
    <property type="entry name" value="UXU OPERON TRANSCRIPTIONAL REGULATOR"/>
    <property type="match status" value="1"/>
</dbReference>
<dbReference type="Gene3D" id="1.20.120.530">
    <property type="entry name" value="GntR ligand-binding domain-like"/>
    <property type="match status" value="1"/>
</dbReference>
<dbReference type="STRING" id="426128.SAMN05660297_02140"/>
<keyword evidence="2 5" id="KW-0238">DNA-binding</keyword>
<dbReference type="GO" id="GO:0003700">
    <property type="term" value="F:DNA-binding transcription factor activity"/>
    <property type="evidence" value="ECO:0007669"/>
    <property type="project" value="InterPro"/>
</dbReference>
<protein>
    <submittedName>
        <fullName evidence="5">DNA-binding transcriptional regulator, FadR family</fullName>
    </submittedName>
</protein>
<keyword evidence="6" id="KW-1185">Reference proteome</keyword>
<evidence type="ECO:0000313" key="5">
    <source>
        <dbReference type="EMBL" id="SET34899.1"/>
    </source>
</evidence>
<name>A0A1I0DQR1_9FIRM</name>
<dbReference type="PRINTS" id="PR00035">
    <property type="entry name" value="HTHGNTR"/>
</dbReference>
<dbReference type="GO" id="GO:0003677">
    <property type="term" value="F:DNA binding"/>
    <property type="evidence" value="ECO:0007669"/>
    <property type="project" value="UniProtKB-KW"/>
</dbReference>
<evidence type="ECO:0000256" key="1">
    <source>
        <dbReference type="ARBA" id="ARBA00023015"/>
    </source>
</evidence>
<dbReference type="Gene3D" id="1.10.10.10">
    <property type="entry name" value="Winged helix-like DNA-binding domain superfamily/Winged helix DNA-binding domain"/>
    <property type="match status" value="1"/>
</dbReference>
<reference evidence="5 6" key="1">
    <citation type="submission" date="2016-10" db="EMBL/GenBank/DDBJ databases">
        <authorList>
            <person name="de Groot N.N."/>
        </authorList>
    </citation>
    <scope>NUCLEOTIDE SEQUENCE [LARGE SCALE GENOMIC DNA]</scope>
    <source>
        <strain evidence="5 6">DSM 18979</strain>
    </source>
</reference>
<gene>
    <name evidence="5" type="ORF">SAMN05660297_02140</name>
</gene>
<dbReference type="CDD" id="cd07377">
    <property type="entry name" value="WHTH_GntR"/>
    <property type="match status" value="1"/>
</dbReference>
<dbReference type="Pfam" id="PF00392">
    <property type="entry name" value="GntR"/>
    <property type="match status" value="1"/>
</dbReference>
<proteinExistence type="predicted"/>
<dbReference type="SUPFAM" id="SSF48008">
    <property type="entry name" value="GntR ligand-binding domain-like"/>
    <property type="match status" value="1"/>
</dbReference>
<dbReference type="EMBL" id="FOHU01000008">
    <property type="protein sequence ID" value="SET34899.1"/>
    <property type="molecule type" value="Genomic_DNA"/>
</dbReference>
<keyword evidence="3" id="KW-0804">Transcription</keyword>
<keyword evidence="1" id="KW-0805">Transcription regulation</keyword>
<dbReference type="Pfam" id="PF07729">
    <property type="entry name" value="FCD"/>
    <property type="match status" value="1"/>
</dbReference>
<dbReference type="RefSeq" id="WP_090443501.1">
    <property type="nucleotide sequence ID" value="NZ_FOHU01000008.1"/>
</dbReference>
<dbReference type="SMART" id="SM00895">
    <property type="entry name" value="FCD"/>
    <property type="match status" value="1"/>
</dbReference>
<dbReference type="InterPro" id="IPR036388">
    <property type="entry name" value="WH-like_DNA-bd_sf"/>
</dbReference>
<dbReference type="InterPro" id="IPR011711">
    <property type="entry name" value="GntR_C"/>
</dbReference>
<accession>A0A1I0DQR1</accession>
<feature type="domain" description="HTH gntR-type" evidence="4">
    <location>
        <begin position="4"/>
        <end position="72"/>
    </location>
</feature>
<organism evidence="5 6">
    <name type="scientific">Natronincola peptidivorans</name>
    <dbReference type="NCBI Taxonomy" id="426128"/>
    <lineage>
        <taxon>Bacteria</taxon>
        <taxon>Bacillati</taxon>
        <taxon>Bacillota</taxon>
        <taxon>Clostridia</taxon>
        <taxon>Peptostreptococcales</taxon>
        <taxon>Natronincolaceae</taxon>
        <taxon>Natronincola</taxon>
    </lineage>
</organism>
<evidence type="ECO:0000256" key="3">
    <source>
        <dbReference type="ARBA" id="ARBA00023163"/>
    </source>
</evidence>
<dbReference type="OrthoDB" id="9799482at2"/>
<evidence type="ECO:0000259" key="4">
    <source>
        <dbReference type="PROSITE" id="PS50949"/>
    </source>
</evidence>
<sequence length="225" mass="25506">MEKRTLVDKAANELMQLIREHGYGPGEKLPNEYELSSQLGVSRNTVREAVRTLASRNVLYIRQGAGTFISEKKGVADDPLGFSFMDDRRKLVEDLMQIRCIIEPQIAALAAQNATPQDIAVLSSLCDEIEVLIVNRQDFTQKDIDFHVQLATCSQNIVISNLIPLICEGIRVFSSTVLEQEFEQTAKSHREILEAVGERRATDAQQAMLFHLLYNRNRFIQEKDL</sequence>